<organism evidence="2 3">
    <name type="scientific">Aspergillus wentii DTO 134E9</name>
    <dbReference type="NCBI Taxonomy" id="1073089"/>
    <lineage>
        <taxon>Eukaryota</taxon>
        <taxon>Fungi</taxon>
        <taxon>Dikarya</taxon>
        <taxon>Ascomycota</taxon>
        <taxon>Pezizomycotina</taxon>
        <taxon>Eurotiomycetes</taxon>
        <taxon>Eurotiomycetidae</taxon>
        <taxon>Eurotiales</taxon>
        <taxon>Aspergillaceae</taxon>
        <taxon>Aspergillus</taxon>
        <taxon>Aspergillus subgen. Cremei</taxon>
    </lineage>
</organism>
<evidence type="ECO:0000313" key="3">
    <source>
        <dbReference type="Proteomes" id="UP000184383"/>
    </source>
</evidence>
<dbReference type="RefSeq" id="XP_040684625.1">
    <property type="nucleotide sequence ID" value="XM_040836388.1"/>
</dbReference>
<evidence type="ECO:0000313" key="2">
    <source>
        <dbReference type="EMBL" id="OJJ30948.1"/>
    </source>
</evidence>
<dbReference type="PANTHER" id="PTHR35340">
    <property type="entry name" value="PQQ ENZYME REPEAT PROTEIN-RELATED"/>
    <property type="match status" value="1"/>
</dbReference>
<feature type="transmembrane region" description="Helical" evidence="1">
    <location>
        <begin position="9"/>
        <end position="29"/>
    </location>
</feature>
<keyword evidence="1" id="KW-0812">Transmembrane</keyword>
<dbReference type="AlphaFoldDB" id="A0A1L9R7T5"/>
<dbReference type="InterPro" id="IPR039535">
    <property type="entry name" value="ASST-like"/>
</dbReference>
<dbReference type="InterPro" id="IPR053143">
    <property type="entry name" value="Arylsulfate_ST"/>
</dbReference>
<proteinExistence type="predicted"/>
<evidence type="ECO:0008006" key="4">
    <source>
        <dbReference type="Google" id="ProtNLM"/>
    </source>
</evidence>
<dbReference type="VEuPathDB" id="FungiDB:ASPWEDRAFT_44901"/>
<dbReference type="OrthoDB" id="5427350at2759"/>
<keyword evidence="3" id="KW-1185">Reference proteome</keyword>
<name>A0A1L9R7T5_ASPWE</name>
<dbReference type="Pfam" id="PF14269">
    <property type="entry name" value="Arylsulfotran_2"/>
    <property type="match status" value="1"/>
</dbReference>
<reference evidence="3" key="1">
    <citation type="journal article" date="2017" name="Genome Biol.">
        <title>Comparative genomics reveals high biological diversity and specific adaptations in the industrially and medically important fungal genus Aspergillus.</title>
        <authorList>
            <person name="de Vries R.P."/>
            <person name="Riley R."/>
            <person name="Wiebenga A."/>
            <person name="Aguilar-Osorio G."/>
            <person name="Amillis S."/>
            <person name="Uchima C.A."/>
            <person name="Anderluh G."/>
            <person name="Asadollahi M."/>
            <person name="Askin M."/>
            <person name="Barry K."/>
            <person name="Battaglia E."/>
            <person name="Bayram O."/>
            <person name="Benocci T."/>
            <person name="Braus-Stromeyer S.A."/>
            <person name="Caldana C."/>
            <person name="Canovas D."/>
            <person name="Cerqueira G.C."/>
            <person name="Chen F."/>
            <person name="Chen W."/>
            <person name="Choi C."/>
            <person name="Clum A."/>
            <person name="Dos Santos R.A."/>
            <person name="Damasio A.R."/>
            <person name="Diallinas G."/>
            <person name="Emri T."/>
            <person name="Fekete E."/>
            <person name="Flipphi M."/>
            <person name="Freyberg S."/>
            <person name="Gallo A."/>
            <person name="Gournas C."/>
            <person name="Habgood R."/>
            <person name="Hainaut M."/>
            <person name="Harispe M.L."/>
            <person name="Henrissat B."/>
            <person name="Hilden K.S."/>
            <person name="Hope R."/>
            <person name="Hossain A."/>
            <person name="Karabika E."/>
            <person name="Karaffa L."/>
            <person name="Karanyi Z."/>
            <person name="Krasevec N."/>
            <person name="Kuo A."/>
            <person name="Kusch H."/>
            <person name="LaButti K."/>
            <person name="Lagendijk E.L."/>
            <person name="Lapidus A."/>
            <person name="Levasseur A."/>
            <person name="Lindquist E."/>
            <person name="Lipzen A."/>
            <person name="Logrieco A.F."/>
            <person name="MacCabe A."/>
            <person name="Maekelae M.R."/>
            <person name="Malavazi I."/>
            <person name="Melin P."/>
            <person name="Meyer V."/>
            <person name="Mielnichuk N."/>
            <person name="Miskei M."/>
            <person name="Molnar A.P."/>
            <person name="Mule G."/>
            <person name="Ngan C.Y."/>
            <person name="Orejas M."/>
            <person name="Orosz E."/>
            <person name="Ouedraogo J.P."/>
            <person name="Overkamp K.M."/>
            <person name="Park H.-S."/>
            <person name="Perrone G."/>
            <person name="Piumi F."/>
            <person name="Punt P.J."/>
            <person name="Ram A.F."/>
            <person name="Ramon A."/>
            <person name="Rauscher S."/>
            <person name="Record E."/>
            <person name="Riano-Pachon D.M."/>
            <person name="Robert V."/>
            <person name="Roehrig J."/>
            <person name="Ruller R."/>
            <person name="Salamov A."/>
            <person name="Salih N.S."/>
            <person name="Samson R.A."/>
            <person name="Sandor E."/>
            <person name="Sanguinetti M."/>
            <person name="Schuetze T."/>
            <person name="Sepcic K."/>
            <person name="Shelest E."/>
            <person name="Sherlock G."/>
            <person name="Sophianopoulou V."/>
            <person name="Squina F.M."/>
            <person name="Sun H."/>
            <person name="Susca A."/>
            <person name="Todd R.B."/>
            <person name="Tsang A."/>
            <person name="Unkles S.E."/>
            <person name="van de Wiele N."/>
            <person name="van Rossen-Uffink D."/>
            <person name="Oliveira J.V."/>
            <person name="Vesth T.C."/>
            <person name="Visser J."/>
            <person name="Yu J.-H."/>
            <person name="Zhou M."/>
            <person name="Andersen M.R."/>
            <person name="Archer D.B."/>
            <person name="Baker S.E."/>
            <person name="Benoit I."/>
            <person name="Brakhage A.A."/>
            <person name="Braus G.H."/>
            <person name="Fischer R."/>
            <person name="Frisvad J.C."/>
            <person name="Goldman G.H."/>
            <person name="Houbraken J."/>
            <person name="Oakley B."/>
            <person name="Pocsi I."/>
            <person name="Scazzocchio C."/>
            <person name="Seiboth B."/>
            <person name="vanKuyk P.A."/>
            <person name="Wortman J."/>
            <person name="Dyer P.S."/>
            <person name="Grigoriev I.V."/>
        </authorList>
    </citation>
    <scope>NUCLEOTIDE SEQUENCE [LARGE SCALE GENOMIC DNA]</scope>
    <source>
        <strain evidence="3">DTO 134E9</strain>
    </source>
</reference>
<gene>
    <name evidence="2" type="ORF">ASPWEDRAFT_44901</name>
</gene>
<dbReference type="PANTHER" id="PTHR35340:SF9">
    <property type="entry name" value="ASST-DOMAIN-CONTAINING PROTEIN"/>
    <property type="match status" value="1"/>
</dbReference>
<evidence type="ECO:0000256" key="1">
    <source>
        <dbReference type="SAM" id="Phobius"/>
    </source>
</evidence>
<keyword evidence="1" id="KW-0472">Membrane</keyword>
<dbReference type="GeneID" id="63752236"/>
<protein>
    <recommendedName>
        <fullName evidence="4">ASST-domain-containing protein</fullName>
    </recommendedName>
</protein>
<dbReference type="EMBL" id="KV878216">
    <property type="protein sequence ID" value="OJJ30948.1"/>
    <property type="molecule type" value="Genomic_DNA"/>
</dbReference>
<accession>A0A1L9R7T5</accession>
<dbReference type="Proteomes" id="UP000184383">
    <property type="component" value="Unassembled WGS sequence"/>
</dbReference>
<keyword evidence="1" id="KW-1133">Transmembrane helix</keyword>
<sequence length="509" mass="56353">MFIINQSQLWYYISEILLAVIFLSGLGIAETANWTSFQSRPDIHAPILNINVNNDALTSKGYIFLAPFFIDKPGPFIFDTSGNLVWSGVTSPTPNITHNLHVCNYRDEDHLCYFQGIAAISYALGKTFILDSNYELQTSVQSGNGLTESDLHESKVVDGDSMLITIYQPRQYNLEAYGIPDGSGWVMDGVFQEINITDGSVLFEWRSLDHVALSETYTPLNQSIAVGNGLNETTPWDYFHLNSVDKNAQGDYLISARHTSCIYKISGQDGAVMWRLGGKQSSIQQKNFNFSYQHDARYREENETTTIISLFDNAAIEGASTALTSSAMVVTIDHPTNSSAMIRQYLPPDNLLSKSQANAQLLDSKNMFVGWGDNPVITEYVENGTLVYHAQLTQEDANNYRAFKHKWTGTPREPPALATHAPTVNSPTIFWVSWNGATEVQSYRFYGTSSASDQFAFLTEVNQQGFQTTYTSPAYHPLAYAEAIGRDGVSLGNSSVVTISSSVPGKLQG</sequence>